<dbReference type="Proteomes" id="UP000828941">
    <property type="component" value="Chromosome 11"/>
</dbReference>
<comment type="caution">
    <text evidence="1">The sequence shown here is derived from an EMBL/GenBank/DDBJ whole genome shotgun (WGS) entry which is preliminary data.</text>
</comment>
<evidence type="ECO:0000313" key="2">
    <source>
        <dbReference type="Proteomes" id="UP000828941"/>
    </source>
</evidence>
<proteinExistence type="predicted"/>
<dbReference type="EMBL" id="CM039436">
    <property type="protein sequence ID" value="KAI4314030.1"/>
    <property type="molecule type" value="Genomic_DNA"/>
</dbReference>
<reference evidence="1 2" key="1">
    <citation type="journal article" date="2022" name="DNA Res.">
        <title>Chromosomal-level genome assembly of the orchid tree Bauhinia variegata (Leguminosae; Cercidoideae) supports the allotetraploid origin hypothesis of Bauhinia.</title>
        <authorList>
            <person name="Zhong Y."/>
            <person name="Chen Y."/>
            <person name="Zheng D."/>
            <person name="Pang J."/>
            <person name="Liu Y."/>
            <person name="Luo S."/>
            <person name="Meng S."/>
            <person name="Qian L."/>
            <person name="Wei D."/>
            <person name="Dai S."/>
            <person name="Zhou R."/>
        </authorList>
    </citation>
    <scope>NUCLEOTIDE SEQUENCE [LARGE SCALE GENOMIC DNA]</scope>
    <source>
        <strain evidence="1">BV-YZ2020</strain>
    </source>
</reference>
<evidence type="ECO:0000313" key="1">
    <source>
        <dbReference type="EMBL" id="KAI4314030.1"/>
    </source>
</evidence>
<gene>
    <name evidence="1" type="ORF">L6164_026973</name>
</gene>
<keyword evidence="2" id="KW-1185">Reference proteome</keyword>
<organism evidence="1 2">
    <name type="scientific">Bauhinia variegata</name>
    <name type="common">Purple orchid tree</name>
    <name type="synonym">Phanera variegata</name>
    <dbReference type="NCBI Taxonomy" id="167791"/>
    <lineage>
        <taxon>Eukaryota</taxon>
        <taxon>Viridiplantae</taxon>
        <taxon>Streptophyta</taxon>
        <taxon>Embryophyta</taxon>
        <taxon>Tracheophyta</taxon>
        <taxon>Spermatophyta</taxon>
        <taxon>Magnoliopsida</taxon>
        <taxon>eudicotyledons</taxon>
        <taxon>Gunneridae</taxon>
        <taxon>Pentapetalae</taxon>
        <taxon>rosids</taxon>
        <taxon>fabids</taxon>
        <taxon>Fabales</taxon>
        <taxon>Fabaceae</taxon>
        <taxon>Cercidoideae</taxon>
        <taxon>Cercideae</taxon>
        <taxon>Bauhiniinae</taxon>
        <taxon>Bauhinia</taxon>
    </lineage>
</organism>
<protein>
    <submittedName>
        <fullName evidence="1">Uncharacterized protein</fullName>
    </submittedName>
</protein>
<name>A0ACB9LT94_BAUVA</name>
<sequence>MDGESGKKTQLEGLILSVSAATVLSLIHFHYKTVDGNPVPTIIFQDNPSLFRAFILSLNFSFFGSFTSLTLRHAYPRLSKCCMLLAVVSITTGFGIILFLTIPVCFSSARQYLRSSF</sequence>
<accession>A0ACB9LT94</accession>